<dbReference type="GO" id="GO:0005524">
    <property type="term" value="F:ATP binding"/>
    <property type="evidence" value="ECO:0007669"/>
    <property type="project" value="UniProtKB-KW"/>
</dbReference>
<organism evidence="12 13">
    <name type="scientific">Maledivibacter halophilus</name>
    <dbReference type="NCBI Taxonomy" id="36842"/>
    <lineage>
        <taxon>Bacteria</taxon>
        <taxon>Bacillati</taxon>
        <taxon>Bacillota</taxon>
        <taxon>Clostridia</taxon>
        <taxon>Peptostreptococcales</taxon>
        <taxon>Caminicellaceae</taxon>
        <taxon>Maledivibacter</taxon>
    </lineage>
</organism>
<dbReference type="PANTHER" id="PTHR43553:SF23">
    <property type="entry name" value="ABC TRANSPORTER ATP-BINDING COMPONENT"/>
    <property type="match status" value="1"/>
</dbReference>
<dbReference type="SUPFAM" id="SSF52540">
    <property type="entry name" value="P-loop containing nucleoside triphosphate hydrolases"/>
    <property type="match status" value="2"/>
</dbReference>
<keyword evidence="5" id="KW-0677">Repeat</keyword>
<dbReference type="CDD" id="cd03225">
    <property type="entry name" value="ABC_cobalt_CbiO_domain1"/>
    <property type="match status" value="1"/>
</dbReference>
<evidence type="ECO:0000313" key="13">
    <source>
        <dbReference type="Proteomes" id="UP000190285"/>
    </source>
</evidence>
<dbReference type="Proteomes" id="UP000190285">
    <property type="component" value="Unassembled WGS sequence"/>
</dbReference>
<dbReference type="PANTHER" id="PTHR43553">
    <property type="entry name" value="HEAVY METAL TRANSPORTER"/>
    <property type="match status" value="1"/>
</dbReference>
<evidence type="ECO:0000259" key="11">
    <source>
        <dbReference type="PROSITE" id="PS50893"/>
    </source>
</evidence>
<sequence length="488" mass="55711">MIDIKEVTYIYNSSGNEGIKDINLKINKGEFVLLCGKSGCGKTTLTRLINGLIPHFYKGELKGDVTIGDMDILDTPMYKIAEKVGSVFQNPRSQFFNVDTNSEIAFGVENLAYPPHEVINRVNKTIYDLKIQNLMGKSIFKLSGGEKQKVAFASVYALSPDVYVLDEPSSNLDAYAIDELRSILFLLKKQGKTLVIAEHRLYYLKDIVDRIIYMEKGRISKAYRMNEFLKISREEKVKKGLRTMDLKNVKVGNKELINEKPIFEIKNLSLKYGKKTIRKNININAAPGDIIGIIGNNGAGKSTLSKTICGLHKDYYGTFLWNGRKISSKERLKLSYMVMQDVNYQLFAETVEEECFLGCKNPNKERIEDTLKELSLYECRKRHPMSLSGGQKQRTAVAVSMLCSKKIIIFDEPTSGLDLDGMLRVGKLIKELSRRQKIIFVVTHDYEFIMKICNRTLYFNDNRKGENFEIIEKPLEELKEIFIGEKTI</sequence>
<reference evidence="12 13" key="1">
    <citation type="submission" date="2017-02" db="EMBL/GenBank/DDBJ databases">
        <authorList>
            <person name="Peterson S.W."/>
        </authorList>
    </citation>
    <scope>NUCLEOTIDE SEQUENCE [LARGE SCALE GENOMIC DNA]</scope>
    <source>
        <strain evidence="12 13">M1</strain>
    </source>
</reference>
<keyword evidence="7 12" id="KW-0067">ATP-binding</keyword>
<dbReference type="Gene3D" id="3.40.50.300">
    <property type="entry name" value="P-loop containing nucleotide triphosphate hydrolases"/>
    <property type="match status" value="2"/>
</dbReference>
<dbReference type="FunFam" id="3.40.50.300:FF:000224">
    <property type="entry name" value="Energy-coupling factor transporter ATP-binding protein EcfA"/>
    <property type="match status" value="1"/>
</dbReference>
<gene>
    <name evidence="12" type="ORF">SAMN02194393_02622</name>
</gene>
<comment type="subcellular location">
    <subcellularLocation>
        <location evidence="1">Cell membrane</location>
        <topology evidence="1">Peripheral membrane protein</topology>
    </subcellularLocation>
</comment>
<keyword evidence="8" id="KW-1278">Translocase</keyword>
<evidence type="ECO:0000256" key="3">
    <source>
        <dbReference type="ARBA" id="ARBA00022448"/>
    </source>
</evidence>
<keyword evidence="3" id="KW-0813">Transport</keyword>
<evidence type="ECO:0000256" key="2">
    <source>
        <dbReference type="ARBA" id="ARBA00005417"/>
    </source>
</evidence>
<keyword evidence="4" id="KW-1003">Cell membrane</keyword>
<keyword evidence="6" id="KW-0547">Nucleotide-binding</keyword>
<dbReference type="GO" id="GO:0016887">
    <property type="term" value="F:ATP hydrolysis activity"/>
    <property type="evidence" value="ECO:0007669"/>
    <property type="project" value="InterPro"/>
</dbReference>
<evidence type="ECO:0000256" key="9">
    <source>
        <dbReference type="ARBA" id="ARBA00023136"/>
    </source>
</evidence>
<dbReference type="STRING" id="36842.SAMN02194393_02622"/>
<dbReference type="InterPro" id="IPR015856">
    <property type="entry name" value="ABC_transpr_CbiO/EcfA_su"/>
</dbReference>
<dbReference type="GO" id="GO:0043190">
    <property type="term" value="C:ATP-binding cassette (ABC) transporter complex"/>
    <property type="evidence" value="ECO:0007669"/>
    <property type="project" value="TreeGrafter"/>
</dbReference>
<evidence type="ECO:0000256" key="8">
    <source>
        <dbReference type="ARBA" id="ARBA00022967"/>
    </source>
</evidence>
<dbReference type="PROSITE" id="PS00211">
    <property type="entry name" value="ABC_TRANSPORTER_1"/>
    <property type="match status" value="1"/>
</dbReference>
<dbReference type="InterPro" id="IPR017871">
    <property type="entry name" value="ABC_transporter-like_CS"/>
</dbReference>
<comment type="similarity">
    <text evidence="2">Belongs to the ABC transporter superfamily.</text>
</comment>
<evidence type="ECO:0000256" key="10">
    <source>
        <dbReference type="ARBA" id="ARBA00025157"/>
    </source>
</evidence>
<keyword evidence="9" id="KW-0472">Membrane</keyword>
<evidence type="ECO:0000256" key="4">
    <source>
        <dbReference type="ARBA" id="ARBA00022475"/>
    </source>
</evidence>
<dbReference type="EMBL" id="FUZT01000006">
    <property type="protein sequence ID" value="SKC72490.1"/>
    <property type="molecule type" value="Genomic_DNA"/>
</dbReference>
<feature type="domain" description="ABC transporter" evidence="11">
    <location>
        <begin position="2"/>
        <end position="241"/>
    </location>
</feature>
<dbReference type="InterPro" id="IPR050095">
    <property type="entry name" value="ECF_ABC_transporter_ATP-bd"/>
</dbReference>
<dbReference type="RefSeq" id="WP_079492153.1">
    <property type="nucleotide sequence ID" value="NZ_FUZT01000006.1"/>
</dbReference>
<evidence type="ECO:0000256" key="7">
    <source>
        <dbReference type="ARBA" id="ARBA00022840"/>
    </source>
</evidence>
<dbReference type="Pfam" id="PF00005">
    <property type="entry name" value="ABC_tran"/>
    <property type="match status" value="2"/>
</dbReference>
<dbReference type="AlphaFoldDB" id="A0A1T5L968"/>
<dbReference type="CDD" id="cd03226">
    <property type="entry name" value="ABC_cobalt_CbiO_domain2"/>
    <property type="match status" value="1"/>
</dbReference>
<dbReference type="InterPro" id="IPR003593">
    <property type="entry name" value="AAA+_ATPase"/>
</dbReference>
<dbReference type="PROSITE" id="PS50893">
    <property type="entry name" value="ABC_TRANSPORTER_2"/>
    <property type="match status" value="2"/>
</dbReference>
<accession>A0A1T5L968</accession>
<dbReference type="OrthoDB" id="501320at2"/>
<evidence type="ECO:0000256" key="6">
    <source>
        <dbReference type="ARBA" id="ARBA00022741"/>
    </source>
</evidence>
<comment type="function">
    <text evidence="10">Probably part of an ABC transporter complex. Responsible for energy coupling to the transport system.</text>
</comment>
<name>A0A1T5L968_9FIRM</name>
<feature type="domain" description="ABC transporter" evidence="11">
    <location>
        <begin position="263"/>
        <end position="483"/>
    </location>
</feature>
<keyword evidence="13" id="KW-1185">Reference proteome</keyword>
<dbReference type="InterPro" id="IPR003439">
    <property type="entry name" value="ABC_transporter-like_ATP-bd"/>
</dbReference>
<evidence type="ECO:0000256" key="1">
    <source>
        <dbReference type="ARBA" id="ARBA00004202"/>
    </source>
</evidence>
<dbReference type="InterPro" id="IPR027417">
    <property type="entry name" value="P-loop_NTPase"/>
</dbReference>
<evidence type="ECO:0000256" key="5">
    <source>
        <dbReference type="ARBA" id="ARBA00022737"/>
    </source>
</evidence>
<dbReference type="GO" id="GO:0042626">
    <property type="term" value="F:ATPase-coupled transmembrane transporter activity"/>
    <property type="evidence" value="ECO:0007669"/>
    <property type="project" value="TreeGrafter"/>
</dbReference>
<dbReference type="SMART" id="SM00382">
    <property type="entry name" value="AAA"/>
    <property type="match status" value="2"/>
</dbReference>
<protein>
    <submittedName>
        <fullName evidence="12">Energy-coupling factor transport system ATP-binding protein</fullName>
    </submittedName>
</protein>
<evidence type="ECO:0000313" key="12">
    <source>
        <dbReference type="EMBL" id="SKC72490.1"/>
    </source>
</evidence>
<proteinExistence type="inferred from homology"/>